<keyword evidence="5 7" id="KW-1133">Transmembrane helix</keyword>
<comment type="similarity">
    <text evidence="2">Belongs to the major facilitator superfamily. Proton-dependent oligopeptide transporter (POT/PTR) (TC 2.A.17) family.</text>
</comment>
<accession>A0AAI9CPW2</accession>
<evidence type="ECO:0000256" key="5">
    <source>
        <dbReference type="ARBA" id="ARBA00022989"/>
    </source>
</evidence>
<comment type="caution">
    <text evidence="8">The sequence shown here is derived from an EMBL/GenBank/DDBJ whole genome shotgun (WGS) entry which is preliminary data.</text>
</comment>
<keyword evidence="4" id="KW-0571">Peptide transport</keyword>
<dbReference type="InterPro" id="IPR005279">
    <property type="entry name" value="Dipep/tripep_permease"/>
</dbReference>
<dbReference type="RefSeq" id="WP_005410308.1">
    <property type="nucleotide sequence ID" value="NZ_CP033586.1"/>
</dbReference>
<keyword evidence="4" id="KW-0813">Transport</keyword>
<dbReference type="InterPro" id="IPR036259">
    <property type="entry name" value="MFS_trans_sf"/>
</dbReference>
<dbReference type="EMBL" id="ABLTIR010000192">
    <property type="protein sequence ID" value="EKZ1929222.1"/>
    <property type="molecule type" value="Genomic_DNA"/>
</dbReference>
<feature type="transmembrane region" description="Helical" evidence="7">
    <location>
        <begin position="489"/>
        <end position="509"/>
    </location>
</feature>
<feature type="transmembrane region" description="Helical" evidence="7">
    <location>
        <begin position="91"/>
        <end position="111"/>
    </location>
</feature>
<dbReference type="NCBIfam" id="TIGR00924">
    <property type="entry name" value="yjdL_sub1_fam"/>
    <property type="match status" value="1"/>
</dbReference>
<dbReference type="PROSITE" id="PS01022">
    <property type="entry name" value="PTR2_1"/>
    <property type="match status" value="1"/>
</dbReference>
<feature type="transmembrane region" description="Helical" evidence="7">
    <location>
        <begin position="117"/>
        <end position="137"/>
    </location>
</feature>
<dbReference type="FunFam" id="1.20.1250.20:FF:000651">
    <property type="entry name" value="Glutathione uptake transporter"/>
    <property type="match status" value="1"/>
</dbReference>
<evidence type="ECO:0000256" key="3">
    <source>
        <dbReference type="ARBA" id="ARBA00022692"/>
    </source>
</evidence>
<dbReference type="InterPro" id="IPR018456">
    <property type="entry name" value="PTR2_symporter_CS"/>
</dbReference>
<feature type="transmembrane region" description="Helical" evidence="7">
    <location>
        <begin position="158"/>
        <end position="178"/>
    </location>
</feature>
<name>A0AAI9CPW2_STEMA</name>
<dbReference type="SUPFAM" id="SSF103473">
    <property type="entry name" value="MFS general substrate transporter"/>
    <property type="match status" value="1"/>
</dbReference>
<dbReference type="Gene3D" id="1.20.1250.20">
    <property type="entry name" value="MFS general substrate transporter like domains"/>
    <property type="match status" value="1"/>
</dbReference>
<dbReference type="GO" id="GO:1904680">
    <property type="term" value="F:peptide transmembrane transporter activity"/>
    <property type="evidence" value="ECO:0007669"/>
    <property type="project" value="InterPro"/>
</dbReference>
<feature type="transmembrane region" description="Helical" evidence="7">
    <location>
        <begin position="65"/>
        <end position="84"/>
    </location>
</feature>
<reference evidence="8" key="1">
    <citation type="submission" date="2023-08" db="EMBL/GenBank/DDBJ databases">
        <authorList>
            <consortium name="Clinical and Environmental Microbiology Branch: Whole genome sequencing antimicrobial resistance pathogens in the healthcare setting"/>
        </authorList>
    </citation>
    <scope>NUCLEOTIDE SEQUENCE</scope>
    <source>
        <strain evidence="8">2023CJ-00293</strain>
    </source>
</reference>
<evidence type="ECO:0000256" key="7">
    <source>
        <dbReference type="SAM" id="Phobius"/>
    </source>
</evidence>
<feature type="transmembrane region" description="Helical" evidence="7">
    <location>
        <begin position="261"/>
        <end position="284"/>
    </location>
</feature>
<feature type="transmembrane region" description="Helical" evidence="7">
    <location>
        <begin position="239"/>
        <end position="255"/>
    </location>
</feature>
<evidence type="ECO:0000256" key="4">
    <source>
        <dbReference type="ARBA" id="ARBA00022856"/>
    </source>
</evidence>
<dbReference type="AlphaFoldDB" id="A0AAI9CPW2"/>
<comment type="subcellular location">
    <subcellularLocation>
        <location evidence="1">Membrane</location>
        <topology evidence="1">Multi-pass membrane protein</topology>
    </subcellularLocation>
</comment>
<feature type="transmembrane region" description="Helical" evidence="7">
    <location>
        <begin position="381"/>
        <end position="403"/>
    </location>
</feature>
<protein>
    <submittedName>
        <fullName evidence="8">MFS transporter</fullName>
    </submittedName>
</protein>
<dbReference type="PANTHER" id="PTHR11654">
    <property type="entry name" value="OLIGOPEPTIDE TRANSPORTER-RELATED"/>
    <property type="match status" value="1"/>
</dbReference>
<gene>
    <name evidence="8" type="ORF">REH87_004291</name>
</gene>
<sequence length="521" mass="57189">MSHDAVAPIAGQGKMPRQIPYIIGNEACERFSFYGMRNILVQFLITSLLLQEITAEGRAGEAKDIMHSFMIGVYFFPLLGGWLADRFFGKYHTILWFSLVYCAGHLCLALFENSREGFFLGLGLIALGAGGIKPLVASFMGDQFDQSNKHLAKIVFDAFYWIINFGSLFASLLIPLVLKNWGPQWAFGIPGILMFIATFVFWLGRKRYVLVPLPPKDPHSFANVVRTALTTRVAGQGRPGLVIAVLGLVLAAASFGLVGSLGIVICLCLALVSILAGIGGGTWLQLDRARGLHPTEAVEGVRSVLRVLVIFALTTPFFSLFDQKASTWVLQGQQMQMPSWFTASQMQALNPLLVMILIPFNNLVLYPALRRFGFEPTALRRMTAGIAFSGLAWIVVGGIQVVMDGGNAMSIFWQMLPYALLTFGEVLVSATGLEFAYSQAPQAMKGVVMSFWNLTTTIGNLWVLLSNAAVRNDAVTHKIASTGLSEAAFLMFFFAGFAFVAALAFGWYAKRYRMVDNYRSA</sequence>
<evidence type="ECO:0000256" key="2">
    <source>
        <dbReference type="ARBA" id="ARBA00005982"/>
    </source>
</evidence>
<keyword evidence="6 7" id="KW-0472">Membrane</keyword>
<dbReference type="Proteomes" id="UP001225498">
    <property type="component" value="Unassembled WGS sequence"/>
</dbReference>
<dbReference type="Pfam" id="PF00854">
    <property type="entry name" value="PTR2"/>
    <property type="match status" value="1"/>
</dbReference>
<evidence type="ECO:0000256" key="1">
    <source>
        <dbReference type="ARBA" id="ARBA00004141"/>
    </source>
</evidence>
<evidence type="ECO:0000313" key="8">
    <source>
        <dbReference type="EMBL" id="EKZ1929222.1"/>
    </source>
</evidence>
<evidence type="ECO:0000256" key="6">
    <source>
        <dbReference type="ARBA" id="ARBA00023136"/>
    </source>
</evidence>
<organism evidence="8 9">
    <name type="scientific">Stenotrophomonas maltophilia</name>
    <name type="common">Pseudomonas maltophilia</name>
    <name type="synonym">Xanthomonas maltophilia</name>
    <dbReference type="NCBI Taxonomy" id="40324"/>
    <lineage>
        <taxon>Bacteria</taxon>
        <taxon>Pseudomonadati</taxon>
        <taxon>Pseudomonadota</taxon>
        <taxon>Gammaproteobacteria</taxon>
        <taxon>Lysobacterales</taxon>
        <taxon>Lysobacteraceae</taxon>
        <taxon>Stenotrophomonas</taxon>
        <taxon>Stenotrophomonas maltophilia group</taxon>
    </lineage>
</organism>
<dbReference type="InterPro" id="IPR000109">
    <property type="entry name" value="POT_fam"/>
</dbReference>
<feature type="transmembrane region" description="Helical" evidence="7">
    <location>
        <begin position="304"/>
        <end position="321"/>
    </location>
</feature>
<feature type="transmembrane region" description="Helical" evidence="7">
    <location>
        <begin position="449"/>
        <end position="469"/>
    </location>
</feature>
<evidence type="ECO:0000313" key="9">
    <source>
        <dbReference type="Proteomes" id="UP001225498"/>
    </source>
</evidence>
<keyword evidence="4" id="KW-0653">Protein transport</keyword>
<dbReference type="GO" id="GO:0016020">
    <property type="term" value="C:membrane"/>
    <property type="evidence" value="ECO:0007669"/>
    <property type="project" value="UniProtKB-SubCell"/>
</dbReference>
<feature type="transmembrane region" description="Helical" evidence="7">
    <location>
        <begin position="184"/>
        <end position="203"/>
    </location>
</feature>
<feature type="transmembrane region" description="Helical" evidence="7">
    <location>
        <begin position="348"/>
        <end position="369"/>
    </location>
</feature>
<keyword evidence="3 7" id="KW-0812">Transmembrane</keyword>
<proteinExistence type="inferred from homology"/>
<dbReference type="GO" id="GO:0006857">
    <property type="term" value="P:oligopeptide transport"/>
    <property type="evidence" value="ECO:0007669"/>
    <property type="project" value="InterPro"/>
</dbReference>
<feature type="transmembrane region" description="Helical" evidence="7">
    <location>
        <begin position="415"/>
        <end position="437"/>
    </location>
</feature>